<proteinExistence type="predicted"/>
<accession>A8Q3C8</accession>
<sequence length="105" mass="11558">MEPLMESVGKQCQDQLAVFQRCIYVHRNDPASCTQPQQELAKCASNAVPMLQTIKRTCGHLIREYDQCLAANKDASSDELAVQCTSKLRALAECAEAVKLNSQTA</sequence>
<gene>
    <name evidence="2" type="ORF">MGL_2362</name>
</gene>
<dbReference type="Pfam" id="PF16860">
    <property type="entry name" value="CX9C"/>
    <property type="match status" value="1"/>
</dbReference>
<name>A8Q3C8_MALGO</name>
<dbReference type="Proteomes" id="UP000008837">
    <property type="component" value="Unassembled WGS sequence"/>
</dbReference>
<dbReference type="RefSeq" id="XP_001730566.1">
    <property type="nucleotide sequence ID" value="XM_001730514.1"/>
</dbReference>
<dbReference type="InParanoid" id="A8Q3C8"/>
<dbReference type="PANTHER" id="PTHR47106:SF1">
    <property type="entry name" value="COILED-COIL-HELIX-COILED-COIL-HELIX DOMAIN-CONTAINING PROTEIN 5"/>
    <property type="match status" value="1"/>
</dbReference>
<dbReference type="OMA" id="LAFHQCM"/>
<reference evidence="2 3" key="1">
    <citation type="journal article" date="2007" name="Proc. Natl. Acad. Sci. U.S.A.">
        <title>Dandruff-associated Malassezia genomes reveal convergent and divergent virulence traits shared with plant and human fungal pathogens.</title>
        <authorList>
            <person name="Xu J."/>
            <person name="Saunders C.W."/>
            <person name="Hu P."/>
            <person name="Grant R.A."/>
            <person name="Boekhout T."/>
            <person name="Kuramae E.E."/>
            <person name="Kronstad J.W."/>
            <person name="Deangelis Y.M."/>
            <person name="Reeder N.L."/>
            <person name="Johnstone K.R."/>
            <person name="Leland M."/>
            <person name="Fieno A.M."/>
            <person name="Begley W.M."/>
            <person name="Sun Y."/>
            <person name="Lacey M.P."/>
            <person name="Chaudhary T."/>
            <person name="Keough T."/>
            <person name="Chu L."/>
            <person name="Sears R."/>
            <person name="Yuan B."/>
            <person name="Dawson T.L.Jr."/>
        </authorList>
    </citation>
    <scope>NUCLEOTIDE SEQUENCE [LARGE SCALE GENOMIC DNA]</scope>
    <source>
        <strain evidence="3">ATCC MYA-4612 / CBS 7966</strain>
    </source>
</reference>
<protein>
    <recommendedName>
        <fullName evidence="1">IMS import disulfide relay-system CHCH-CHCH-like Cx9C domain-containing protein</fullName>
    </recommendedName>
</protein>
<keyword evidence="3" id="KW-1185">Reference proteome</keyword>
<dbReference type="VEuPathDB" id="FungiDB:MGL_2362"/>
<dbReference type="Gene3D" id="1.10.287.2900">
    <property type="match status" value="2"/>
</dbReference>
<evidence type="ECO:0000313" key="2">
    <source>
        <dbReference type="EMBL" id="EDP43352.1"/>
    </source>
</evidence>
<dbReference type="PANTHER" id="PTHR47106">
    <property type="entry name" value="COILED-COIL-HELIX-COILED-COIL-HELIX DOMAIN-CONTAINING PROTEIN 5"/>
    <property type="match status" value="1"/>
</dbReference>
<dbReference type="AlphaFoldDB" id="A8Q3C8"/>
<dbReference type="InterPro" id="IPR031731">
    <property type="entry name" value="CX9C"/>
</dbReference>
<dbReference type="GO" id="GO:0045333">
    <property type="term" value="P:cellular respiration"/>
    <property type="evidence" value="ECO:0007669"/>
    <property type="project" value="TreeGrafter"/>
</dbReference>
<dbReference type="GeneID" id="5854873"/>
<dbReference type="InterPro" id="IPR052848">
    <property type="entry name" value="CHCH_domain-containing_protein"/>
</dbReference>
<dbReference type="PROSITE" id="PS51808">
    <property type="entry name" value="CHCH"/>
    <property type="match status" value="1"/>
</dbReference>
<dbReference type="OrthoDB" id="2581252at2759"/>
<evidence type="ECO:0000259" key="1">
    <source>
        <dbReference type="Pfam" id="PF16860"/>
    </source>
</evidence>
<organism evidence="2 3">
    <name type="scientific">Malassezia globosa (strain ATCC MYA-4612 / CBS 7966)</name>
    <name type="common">Dandruff-associated fungus</name>
    <dbReference type="NCBI Taxonomy" id="425265"/>
    <lineage>
        <taxon>Eukaryota</taxon>
        <taxon>Fungi</taxon>
        <taxon>Dikarya</taxon>
        <taxon>Basidiomycota</taxon>
        <taxon>Ustilaginomycotina</taxon>
        <taxon>Malasseziomycetes</taxon>
        <taxon>Malasseziales</taxon>
        <taxon>Malasseziaceae</taxon>
        <taxon>Malassezia</taxon>
    </lineage>
</organism>
<feature type="domain" description="IMS import disulfide relay-system CHCH-CHCH-like Cx9C" evidence="1">
    <location>
        <begin position="5"/>
        <end position="48"/>
    </location>
</feature>
<evidence type="ECO:0000313" key="3">
    <source>
        <dbReference type="Proteomes" id="UP000008837"/>
    </source>
</evidence>
<dbReference type="KEGG" id="mgl:MGL_2362"/>
<dbReference type="EMBL" id="AAYY01000008">
    <property type="protein sequence ID" value="EDP43352.1"/>
    <property type="molecule type" value="Genomic_DNA"/>
</dbReference>
<dbReference type="GO" id="GO:0005758">
    <property type="term" value="C:mitochondrial intermembrane space"/>
    <property type="evidence" value="ECO:0007669"/>
    <property type="project" value="TreeGrafter"/>
</dbReference>
<comment type="caution">
    <text evidence="2">The sequence shown here is derived from an EMBL/GenBank/DDBJ whole genome shotgun (WGS) entry which is preliminary data.</text>
</comment>